<reference evidence="1" key="1">
    <citation type="submission" date="2020-04" db="EMBL/GenBank/DDBJ databases">
        <title>Nitratireductor sp. nov. isolated from mangrove soil.</title>
        <authorList>
            <person name="Ye Y."/>
        </authorList>
    </citation>
    <scope>NUCLEOTIDE SEQUENCE</scope>
    <source>
        <strain evidence="1">SY7</strain>
    </source>
</reference>
<dbReference type="EMBL" id="CP042301">
    <property type="protein sequence ID" value="QDZ03321.1"/>
    <property type="molecule type" value="Genomic_DNA"/>
</dbReference>
<dbReference type="Proteomes" id="UP000321389">
    <property type="component" value="Chromosome"/>
</dbReference>
<name>A0A5B8L5T5_9HYPH</name>
<dbReference type="AlphaFoldDB" id="A0A5B8L5T5"/>
<keyword evidence="2" id="KW-1185">Reference proteome</keyword>
<evidence type="ECO:0000313" key="2">
    <source>
        <dbReference type="Proteomes" id="UP000321389"/>
    </source>
</evidence>
<dbReference type="KEGG" id="niy:FQ775_12600"/>
<dbReference type="OrthoDB" id="7346262at2"/>
<sequence>MLAALPLRAESIWRAGAYTFSDELGGFRILSAGGSGSRDDPIVITQELYSASPVTMVIRAAAPIRLYTFGGQFANGFLHMVLVTVNASELAWTEFQFELQEKLGQPSVFGDGLSFDQRRTDSDTITSAGFARFSRDFEPYDRLLFTDGFVDPGKQADFAFLISDFTPILTFFLVQDPRIPLS</sequence>
<evidence type="ECO:0000313" key="1">
    <source>
        <dbReference type="EMBL" id="QDZ03321.1"/>
    </source>
</evidence>
<protein>
    <submittedName>
        <fullName evidence="1">Uncharacterized protein</fullName>
    </submittedName>
</protein>
<gene>
    <name evidence="1" type="ORF">FQ775_12600</name>
</gene>
<accession>A0A5B8L5T5</accession>
<proteinExistence type="predicted"/>
<organism evidence="1 2">
    <name type="scientific">Nitratireductor mangrovi</name>
    <dbReference type="NCBI Taxonomy" id="2599600"/>
    <lineage>
        <taxon>Bacteria</taxon>
        <taxon>Pseudomonadati</taxon>
        <taxon>Pseudomonadota</taxon>
        <taxon>Alphaproteobacteria</taxon>
        <taxon>Hyphomicrobiales</taxon>
        <taxon>Phyllobacteriaceae</taxon>
        <taxon>Nitratireductor</taxon>
    </lineage>
</organism>